<name>A0AAV7HQ84_DENCH</name>
<dbReference type="GO" id="GO:0016760">
    <property type="term" value="F:cellulose synthase (UDP-forming) activity"/>
    <property type="evidence" value="ECO:0007669"/>
    <property type="project" value="InterPro"/>
</dbReference>
<dbReference type="GO" id="GO:0016020">
    <property type="term" value="C:membrane"/>
    <property type="evidence" value="ECO:0007669"/>
    <property type="project" value="InterPro"/>
</dbReference>
<feature type="binding site" evidence="9">
    <location>
        <position position="107"/>
    </location>
    <ligand>
        <name>Mn(2+)</name>
        <dbReference type="ChEBI" id="CHEBI:29035"/>
    </ligand>
</feature>
<dbReference type="InterPro" id="IPR005150">
    <property type="entry name" value="Cellulose_synth"/>
</dbReference>
<proteinExistence type="predicted"/>
<organism evidence="10 11">
    <name type="scientific">Dendrobium chrysotoxum</name>
    <name type="common">Orchid</name>
    <dbReference type="NCBI Taxonomy" id="161865"/>
    <lineage>
        <taxon>Eukaryota</taxon>
        <taxon>Viridiplantae</taxon>
        <taxon>Streptophyta</taxon>
        <taxon>Embryophyta</taxon>
        <taxon>Tracheophyta</taxon>
        <taxon>Spermatophyta</taxon>
        <taxon>Magnoliopsida</taxon>
        <taxon>Liliopsida</taxon>
        <taxon>Asparagales</taxon>
        <taxon>Orchidaceae</taxon>
        <taxon>Epidendroideae</taxon>
        <taxon>Malaxideae</taxon>
        <taxon>Dendrobiinae</taxon>
        <taxon>Dendrobium</taxon>
    </lineage>
</organism>
<gene>
    <name evidence="10" type="ORF">IEQ34_000854</name>
</gene>
<dbReference type="GO" id="GO:0071555">
    <property type="term" value="P:cell wall organization"/>
    <property type="evidence" value="ECO:0007669"/>
    <property type="project" value="UniProtKB-KW"/>
</dbReference>
<feature type="binding site" evidence="9">
    <location>
        <position position="83"/>
    </location>
    <ligand>
        <name>Mn(2+)</name>
        <dbReference type="ChEBI" id="CHEBI:29035"/>
    </ligand>
</feature>
<evidence type="ECO:0000256" key="6">
    <source>
        <dbReference type="ARBA" id="ARBA00023136"/>
    </source>
</evidence>
<evidence type="ECO:0000256" key="2">
    <source>
        <dbReference type="ARBA" id="ARBA00022676"/>
    </source>
</evidence>
<dbReference type="Proteomes" id="UP000775213">
    <property type="component" value="Unassembled WGS sequence"/>
</dbReference>
<keyword evidence="5" id="KW-1133">Transmembrane helix</keyword>
<evidence type="ECO:0000313" key="10">
    <source>
        <dbReference type="EMBL" id="KAH0471131.1"/>
    </source>
</evidence>
<dbReference type="AlphaFoldDB" id="A0AAV7HQ84"/>
<protein>
    <submittedName>
        <fullName evidence="10">Uncharacterized protein</fullName>
    </submittedName>
</protein>
<keyword evidence="3" id="KW-0808">Transferase</keyword>
<evidence type="ECO:0000256" key="5">
    <source>
        <dbReference type="ARBA" id="ARBA00022989"/>
    </source>
</evidence>
<dbReference type="Pfam" id="PF03552">
    <property type="entry name" value="Cellulose_synt"/>
    <property type="match status" value="1"/>
</dbReference>
<evidence type="ECO:0000256" key="3">
    <source>
        <dbReference type="ARBA" id="ARBA00022679"/>
    </source>
</evidence>
<dbReference type="GO" id="GO:0030244">
    <property type="term" value="P:cellulose biosynthetic process"/>
    <property type="evidence" value="ECO:0007669"/>
    <property type="project" value="InterPro"/>
</dbReference>
<keyword evidence="2" id="KW-0328">Glycosyltransferase</keyword>
<reference evidence="10 11" key="1">
    <citation type="journal article" date="2021" name="Hortic Res">
        <title>Chromosome-scale assembly of the Dendrobium chrysotoxum genome enhances the understanding of orchid evolution.</title>
        <authorList>
            <person name="Zhang Y."/>
            <person name="Zhang G.Q."/>
            <person name="Zhang D."/>
            <person name="Liu X.D."/>
            <person name="Xu X.Y."/>
            <person name="Sun W.H."/>
            <person name="Yu X."/>
            <person name="Zhu X."/>
            <person name="Wang Z.W."/>
            <person name="Zhao X."/>
            <person name="Zhong W.Y."/>
            <person name="Chen H."/>
            <person name="Yin W.L."/>
            <person name="Huang T."/>
            <person name="Niu S.C."/>
            <person name="Liu Z.J."/>
        </authorList>
    </citation>
    <scope>NUCLEOTIDE SEQUENCE [LARGE SCALE GENOMIC DNA]</scope>
    <source>
        <strain evidence="10">Lindl</strain>
    </source>
</reference>
<keyword evidence="7" id="KW-0961">Cell wall biogenesis/degradation</keyword>
<accession>A0AAV7HQ84</accession>
<dbReference type="PANTHER" id="PTHR13301">
    <property type="entry name" value="X-BOX TRANSCRIPTION FACTOR-RELATED"/>
    <property type="match status" value="1"/>
</dbReference>
<evidence type="ECO:0000256" key="9">
    <source>
        <dbReference type="PIRSR" id="PIRSR605150-3"/>
    </source>
</evidence>
<comment type="caution">
    <text evidence="10">The sequence shown here is derived from an EMBL/GenBank/DDBJ whole genome shotgun (WGS) entry which is preliminary data.</text>
</comment>
<evidence type="ECO:0000256" key="7">
    <source>
        <dbReference type="ARBA" id="ARBA00023316"/>
    </source>
</evidence>
<feature type="binding site" evidence="8">
    <location>
        <position position="82"/>
    </location>
    <ligand>
        <name>UDP-alpha-D-glucose</name>
        <dbReference type="ChEBI" id="CHEBI:58885"/>
    </ligand>
</feature>
<evidence type="ECO:0000256" key="8">
    <source>
        <dbReference type="PIRSR" id="PIRSR605150-2"/>
    </source>
</evidence>
<keyword evidence="6" id="KW-0472">Membrane</keyword>
<evidence type="ECO:0000256" key="1">
    <source>
        <dbReference type="ARBA" id="ARBA00004308"/>
    </source>
</evidence>
<evidence type="ECO:0000313" key="11">
    <source>
        <dbReference type="Proteomes" id="UP000775213"/>
    </source>
</evidence>
<keyword evidence="4" id="KW-0812">Transmembrane</keyword>
<evidence type="ECO:0000256" key="4">
    <source>
        <dbReference type="ARBA" id="ARBA00022692"/>
    </source>
</evidence>
<comment type="subcellular location">
    <subcellularLocation>
        <location evidence="1">Endomembrane system</location>
    </subcellularLocation>
</comment>
<dbReference type="EMBL" id="JAGFBR010000001">
    <property type="protein sequence ID" value="KAH0471131.1"/>
    <property type="molecule type" value="Genomic_DNA"/>
</dbReference>
<sequence length="131" mass="14536">MGASLFEPVKVPKATWMTDGSHWPGTWSSAQNEHSKDDHAGIIQAMLTPPNSEPVMDVEANENGFITTTTVRERRPGYDHDKKAGAMNALVRTSAIMSNGPFILNLDCDYYVYNSQALREGMCLMLNNRVC</sequence>
<dbReference type="GO" id="GO:0012505">
    <property type="term" value="C:endomembrane system"/>
    <property type="evidence" value="ECO:0007669"/>
    <property type="project" value="UniProtKB-SubCell"/>
</dbReference>
<keyword evidence="11" id="KW-1185">Reference proteome</keyword>